<proteinExistence type="predicted"/>
<dbReference type="InterPro" id="IPR014177">
    <property type="entry name" value="Formate_DH_TAT-contain"/>
</dbReference>
<dbReference type="NCBIfam" id="TIGR02811">
    <property type="entry name" value="formate_TAT"/>
    <property type="match status" value="1"/>
</dbReference>
<dbReference type="NCBIfam" id="TIGR01409">
    <property type="entry name" value="TAT_signal_seq"/>
    <property type="match status" value="1"/>
</dbReference>
<feature type="signal peptide" evidence="1">
    <location>
        <begin position="1"/>
        <end position="37"/>
    </location>
</feature>
<evidence type="ECO:0000256" key="1">
    <source>
        <dbReference type="SAM" id="SignalP"/>
    </source>
</evidence>
<feature type="chain" id="PRO_5012241178" evidence="1">
    <location>
        <begin position="38"/>
        <end position="70"/>
    </location>
</feature>
<sequence length="70" mass="7756">MKHDEPDLTRRDFLRSSRGVGLLGAAAALFGAPSAQAEALPEALPADEEEPKSGYHETDHIRKYYNLARF</sequence>
<keyword evidence="1" id="KW-0732">Signal</keyword>
<dbReference type="InterPro" id="IPR006311">
    <property type="entry name" value="TAT_signal"/>
</dbReference>
<dbReference type="PIRSF" id="PIRSF036704">
    <property type="entry name" value="UCP036704"/>
    <property type="match status" value="1"/>
</dbReference>
<organism evidence="2 3">
    <name type="scientific">Noviherbaspirillum humi</name>
    <dbReference type="NCBI Taxonomy" id="1688639"/>
    <lineage>
        <taxon>Bacteria</taxon>
        <taxon>Pseudomonadati</taxon>
        <taxon>Pseudomonadota</taxon>
        <taxon>Betaproteobacteria</taxon>
        <taxon>Burkholderiales</taxon>
        <taxon>Oxalobacteraceae</taxon>
        <taxon>Noviherbaspirillum</taxon>
    </lineage>
</organism>
<evidence type="ECO:0000313" key="2">
    <source>
        <dbReference type="EMBL" id="SNT37831.1"/>
    </source>
</evidence>
<dbReference type="InterPro" id="IPR019546">
    <property type="entry name" value="TAT_signal_bac_arc"/>
</dbReference>
<keyword evidence="3" id="KW-1185">Reference proteome</keyword>
<dbReference type="PROSITE" id="PS51318">
    <property type="entry name" value="TAT"/>
    <property type="match status" value="1"/>
</dbReference>
<dbReference type="EMBL" id="FZOT01000032">
    <property type="protein sequence ID" value="SNT37831.1"/>
    <property type="molecule type" value="Genomic_DNA"/>
</dbReference>
<dbReference type="AlphaFoldDB" id="A0A239M5B3"/>
<evidence type="ECO:0000313" key="3">
    <source>
        <dbReference type="Proteomes" id="UP000198284"/>
    </source>
</evidence>
<reference evidence="2 3" key="1">
    <citation type="submission" date="2017-06" db="EMBL/GenBank/DDBJ databases">
        <authorList>
            <person name="Kim H.J."/>
            <person name="Triplett B.A."/>
        </authorList>
    </citation>
    <scope>NUCLEOTIDE SEQUENCE [LARGE SCALE GENOMIC DNA]</scope>
    <source>
        <strain evidence="2 3">U15</strain>
    </source>
</reference>
<dbReference type="Proteomes" id="UP000198284">
    <property type="component" value="Unassembled WGS sequence"/>
</dbReference>
<name>A0A239M5B3_9BURK</name>
<protein>
    <submittedName>
        <fullName evidence="2">Formate dehydrogenase region TAT target</fullName>
    </submittedName>
</protein>
<accession>A0A239M5B3</accession>
<gene>
    <name evidence="2" type="ORF">SAMN06265795_13212</name>
</gene>